<dbReference type="Pfam" id="PF13356">
    <property type="entry name" value="Arm-DNA-bind_3"/>
    <property type="match status" value="1"/>
</dbReference>
<dbReference type="Pfam" id="PF00589">
    <property type="entry name" value="Phage_integrase"/>
    <property type="match status" value="1"/>
</dbReference>
<reference evidence="8 9" key="1">
    <citation type="submission" date="2018-09" db="EMBL/GenBank/DDBJ databases">
        <title>The draft genome of Acinetobacter spp. strains.</title>
        <authorList>
            <person name="Qin J."/>
            <person name="Feng Y."/>
            <person name="Zong Z."/>
        </authorList>
    </citation>
    <scope>NUCLEOTIDE SEQUENCE [LARGE SCALE GENOMIC DNA]</scope>
    <source>
        <strain evidence="8 9">WCHAc060096</strain>
    </source>
</reference>
<dbReference type="PROSITE" id="PS51898">
    <property type="entry name" value="TYR_RECOMBINASE"/>
    <property type="match status" value="1"/>
</dbReference>
<comment type="similarity">
    <text evidence="1">Belongs to the 'phage' integrase family.</text>
</comment>
<dbReference type="InterPro" id="IPR050808">
    <property type="entry name" value="Phage_Integrase"/>
</dbReference>
<accession>A0A3A8EGU2</accession>
<feature type="domain" description="Tyr recombinase" evidence="6">
    <location>
        <begin position="216"/>
        <end position="405"/>
    </location>
</feature>
<comment type="caution">
    <text evidence="8">The sequence shown here is derived from an EMBL/GenBank/DDBJ whole genome shotgun (WGS) entry which is preliminary data.</text>
</comment>
<evidence type="ECO:0000256" key="1">
    <source>
        <dbReference type="ARBA" id="ARBA00008857"/>
    </source>
</evidence>
<dbReference type="InterPro" id="IPR011010">
    <property type="entry name" value="DNA_brk_join_enz"/>
</dbReference>
<dbReference type="Gene3D" id="3.30.160.390">
    <property type="entry name" value="Integrase, DNA-binding domain"/>
    <property type="match status" value="1"/>
</dbReference>
<dbReference type="GO" id="GO:0003677">
    <property type="term" value="F:DNA binding"/>
    <property type="evidence" value="ECO:0007669"/>
    <property type="project" value="UniProtKB-UniRule"/>
</dbReference>
<dbReference type="PANTHER" id="PTHR30629">
    <property type="entry name" value="PROPHAGE INTEGRASE"/>
    <property type="match status" value="1"/>
</dbReference>
<dbReference type="Gene3D" id="1.10.443.10">
    <property type="entry name" value="Intergrase catalytic core"/>
    <property type="match status" value="1"/>
</dbReference>
<evidence type="ECO:0000256" key="2">
    <source>
        <dbReference type="ARBA" id="ARBA00022908"/>
    </source>
</evidence>
<keyword evidence="2" id="KW-0229">DNA integration</keyword>
<sequence length="426" mass="49308">MTNEKIKITKTFVDSVPLSPEKQIIYRDSELTGFGLRVRGVKTFIAEKKLPNGMPCRVTIGQYGLWTVNQAKDQAKEYLLMISKGINPNAEKKNIKNAAVDKLLTSKSIPTIAEVYSLYKERKPLSQDTIIAYDICVNDYFEDWQNLKITDLTQKVCRDRFVVLTERSPAQANLAFKFLRALFNFATINYLSPNDKPIITSENPAAFIGSKKNQNKIKRRRTYIRADQLHDWSYHVATTHWLGSQKNNMHAYTNQDYLFLIILTGFRRSEAETVEWKNIDLKYGTIKITDTKNGEDLLLPLGDMLWHILKERKKRAGDNQYVFPDRTGKSHVEDRRDVRKKITEASGIEFTFHDLRRTFGTIANSLAIGSYTIKRLINHTLEDDDNDVTDGYIQVSFEDLRKAMNMIEEKVLSEDVKLLIRTREYN</sequence>
<keyword evidence="9" id="KW-1185">Reference proteome</keyword>
<evidence type="ECO:0000259" key="7">
    <source>
        <dbReference type="PROSITE" id="PS51900"/>
    </source>
</evidence>
<evidence type="ECO:0000313" key="9">
    <source>
        <dbReference type="Proteomes" id="UP000269001"/>
    </source>
</evidence>
<dbReference type="SUPFAM" id="SSF56349">
    <property type="entry name" value="DNA breaking-rejoining enzymes"/>
    <property type="match status" value="1"/>
</dbReference>
<proteinExistence type="inferred from homology"/>
<evidence type="ECO:0000256" key="4">
    <source>
        <dbReference type="ARBA" id="ARBA00023172"/>
    </source>
</evidence>
<gene>
    <name evidence="8" type="ORF">D7V21_09390</name>
</gene>
<dbReference type="PROSITE" id="PS51900">
    <property type="entry name" value="CB"/>
    <property type="match status" value="1"/>
</dbReference>
<dbReference type="InterPro" id="IPR010998">
    <property type="entry name" value="Integrase_recombinase_N"/>
</dbReference>
<dbReference type="EMBL" id="RAXU01000010">
    <property type="protein sequence ID" value="RKG33379.1"/>
    <property type="molecule type" value="Genomic_DNA"/>
</dbReference>
<dbReference type="PANTHER" id="PTHR30629:SF2">
    <property type="entry name" value="PROPHAGE INTEGRASE INTS-RELATED"/>
    <property type="match status" value="1"/>
</dbReference>
<dbReference type="InterPro" id="IPR044068">
    <property type="entry name" value="CB"/>
</dbReference>
<dbReference type="InterPro" id="IPR002104">
    <property type="entry name" value="Integrase_catalytic"/>
</dbReference>
<dbReference type="Proteomes" id="UP000269001">
    <property type="component" value="Unassembled WGS sequence"/>
</dbReference>
<dbReference type="Gene3D" id="1.10.150.130">
    <property type="match status" value="1"/>
</dbReference>
<dbReference type="InterPro" id="IPR013762">
    <property type="entry name" value="Integrase-like_cat_sf"/>
</dbReference>
<dbReference type="GO" id="GO:0015074">
    <property type="term" value="P:DNA integration"/>
    <property type="evidence" value="ECO:0007669"/>
    <property type="project" value="UniProtKB-KW"/>
</dbReference>
<feature type="domain" description="Core-binding (CB)" evidence="7">
    <location>
        <begin position="107"/>
        <end position="187"/>
    </location>
</feature>
<dbReference type="GO" id="GO:0006310">
    <property type="term" value="P:DNA recombination"/>
    <property type="evidence" value="ECO:0007669"/>
    <property type="project" value="UniProtKB-KW"/>
</dbReference>
<dbReference type="InterPro" id="IPR038488">
    <property type="entry name" value="Integrase_DNA-bd_sf"/>
</dbReference>
<dbReference type="AlphaFoldDB" id="A0A3A8EGU2"/>
<evidence type="ECO:0000259" key="6">
    <source>
        <dbReference type="PROSITE" id="PS51898"/>
    </source>
</evidence>
<keyword evidence="4" id="KW-0233">DNA recombination</keyword>
<keyword evidence="3 5" id="KW-0238">DNA-binding</keyword>
<evidence type="ECO:0000313" key="8">
    <source>
        <dbReference type="EMBL" id="RKG33379.1"/>
    </source>
</evidence>
<dbReference type="RefSeq" id="WP_120370304.1">
    <property type="nucleotide sequence ID" value="NZ_RAXU01000010.1"/>
</dbReference>
<dbReference type="InterPro" id="IPR025166">
    <property type="entry name" value="Integrase_DNA_bind_dom"/>
</dbReference>
<organism evidence="8 9">
    <name type="scientific">Acinetobacter guerrae</name>
    <dbReference type="NCBI Taxonomy" id="1843371"/>
    <lineage>
        <taxon>Bacteria</taxon>
        <taxon>Pseudomonadati</taxon>
        <taxon>Pseudomonadota</taxon>
        <taxon>Gammaproteobacteria</taxon>
        <taxon>Moraxellales</taxon>
        <taxon>Moraxellaceae</taxon>
        <taxon>Acinetobacter</taxon>
    </lineage>
</organism>
<evidence type="ECO:0000256" key="3">
    <source>
        <dbReference type="ARBA" id="ARBA00023125"/>
    </source>
</evidence>
<protein>
    <submittedName>
        <fullName evidence="8">DUF4102 domain-containing protein</fullName>
    </submittedName>
</protein>
<evidence type="ECO:0000256" key="5">
    <source>
        <dbReference type="PROSITE-ProRule" id="PRU01248"/>
    </source>
</evidence>
<name>A0A3A8EGU2_9GAMM</name>